<feature type="non-terminal residue" evidence="1">
    <location>
        <position position="93"/>
    </location>
</feature>
<evidence type="ECO:0000313" key="1">
    <source>
        <dbReference type="EMBL" id="PQA48289.1"/>
    </source>
</evidence>
<reference evidence="2" key="1">
    <citation type="submission" date="2018-02" db="EMBL/GenBank/DDBJ databases">
        <title>Genome sequencing of Solimonas sp. HR-BB.</title>
        <authorList>
            <person name="Lee Y."/>
            <person name="Jeon C.O."/>
        </authorList>
    </citation>
    <scope>NUCLEOTIDE SEQUENCE [LARGE SCALE GENOMIC DNA]</scope>
    <source>
        <strain evidence="2">HR-E</strain>
    </source>
</reference>
<organism evidence="1 2">
    <name type="scientific">Amnimonas aquatica</name>
    <dbReference type="NCBI Taxonomy" id="2094561"/>
    <lineage>
        <taxon>Bacteria</taxon>
        <taxon>Pseudomonadati</taxon>
        <taxon>Pseudomonadota</taxon>
        <taxon>Gammaproteobacteria</taxon>
        <taxon>Moraxellales</taxon>
        <taxon>Moraxellaceae</taxon>
        <taxon>Amnimonas</taxon>
    </lineage>
</organism>
<keyword evidence="2" id="KW-1185">Reference proteome</keyword>
<dbReference type="EMBL" id="PTQZ01000046">
    <property type="protein sequence ID" value="PQA48289.1"/>
    <property type="molecule type" value="Genomic_DNA"/>
</dbReference>
<accession>A0A2P6ATQ9</accession>
<proteinExistence type="predicted"/>
<dbReference type="Proteomes" id="UP000243900">
    <property type="component" value="Unassembled WGS sequence"/>
</dbReference>
<gene>
    <name evidence="1" type="ORF">C5O18_03345</name>
</gene>
<name>A0A2P6ATQ9_9GAMM</name>
<dbReference type="AlphaFoldDB" id="A0A2P6ATQ9"/>
<sequence length="93" mass="10372">MVQMQVTLPEGRVGHLAFTEEIESYLRRAHNLFGGGLDGADTVVLLEMFFAYKLGSDGNSPGSGKQAVVAVVSFLEHCKTQPWLWQPQHLQHY</sequence>
<protein>
    <submittedName>
        <fullName evidence="1">Uncharacterized protein</fullName>
    </submittedName>
</protein>
<evidence type="ECO:0000313" key="2">
    <source>
        <dbReference type="Proteomes" id="UP000243900"/>
    </source>
</evidence>
<comment type="caution">
    <text evidence="1">The sequence shown here is derived from an EMBL/GenBank/DDBJ whole genome shotgun (WGS) entry which is preliminary data.</text>
</comment>